<evidence type="ECO:0000256" key="2">
    <source>
        <dbReference type="ARBA" id="ARBA00012261"/>
    </source>
</evidence>
<evidence type="ECO:0000259" key="5">
    <source>
        <dbReference type="Pfam" id="PF00551"/>
    </source>
</evidence>
<dbReference type="NCBIfam" id="TIGR00460">
    <property type="entry name" value="fmt"/>
    <property type="match status" value="1"/>
</dbReference>
<dbReference type="GO" id="GO:0005829">
    <property type="term" value="C:cytosol"/>
    <property type="evidence" value="ECO:0007669"/>
    <property type="project" value="TreeGrafter"/>
</dbReference>
<evidence type="ECO:0000256" key="1">
    <source>
        <dbReference type="ARBA" id="ARBA00010699"/>
    </source>
</evidence>
<evidence type="ECO:0000313" key="7">
    <source>
        <dbReference type="EMBL" id="SFV54643.1"/>
    </source>
</evidence>
<dbReference type="SUPFAM" id="SSF50486">
    <property type="entry name" value="FMT C-terminal domain-like"/>
    <property type="match status" value="1"/>
</dbReference>
<proteinExistence type="inferred from homology"/>
<dbReference type="HAMAP" id="MF_00182">
    <property type="entry name" value="Formyl_trans"/>
    <property type="match status" value="1"/>
</dbReference>
<gene>
    <name evidence="7" type="ORF">MNB_SV-9-970</name>
</gene>
<reference evidence="7" key="1">
    <citation type="submission" date="2016-10" db="EMBL/GenBank/DDBJ databases">
        <authorList>
            <person name="de Groot N.N."/>
        </authorList>
    </citation>
    <scope>NUCLEOTIDE SEQUENCE</scope>
</reference>
<keyword evidence="4" id="KW-0648">Protein biosynthesis</keyword>
<dbReference type="InterPro" id="IPR011034">
    <property type="entry name" value="Formyl_transferase-like_C_sf"/>
</dbReference>
<dbReference type="PANTHER" id="PTHR11138">
    <property type="entry name" value="METHIONYL-TRNA FORMYLTRANSFERASE"/>
    <property type="match status" value="1"/>
</dbReference>
<dbReference type="InterPro" id="IPR005793">
    <property type="entry name" value="Formyl_trans_C"/>
</dbReference>
<organism evidence="7">
    <name type="scientific">hydrothermal vent metagenome</name>
    <dbReference type="NCBI Taxonomy" id="652676"/>
    <lineage>
        <taxon>unclassified sequences</taxon>
        <taxon>metagenomes</taxon>
        <taxon>ecological metagenomes</taxon>
    </lineage>
</organism>
<dbReference type="Pfam" id="PF02911">
    <property type="entry name" value="Formyl_trans_C"/>
    <property type="match status" value="1"/>
</dbReference>
<dbReference type="PANTHER" id="PTHR11138:SF5">
    <property type="entry name" value="METHIONYL-TRNA FORMYLTRANSFERASE, MITOCHONDRIAL"/>
    <property type="match status" value="1"/>
</dbReference>
<dbReference type="CDD" id="cd08704">
    <property type="entry name" value="Met_tRNA_FMT_C"/>
    <property type="match status" value="1"/>
</dbReference>
<dbReference type="SUPFAM" id="SSF53328">
    <property type="entry name" value="Formyltransferase"/>
    <property type="match status" value="1"/>
</dbReference>
<dbReference type="Pfam" id="PF00551">
    <property type="entry name" value="Formyl_trans_N"/>
    <property type="match status" value="1"/>
</dbReference>
<dbReference type="CDD" id="cd08646">
    <property type="entry name" value="FMT_core_Met-tRNA-FMT_N"/>
    <property type="match status" value="1"/>
</dbReference>
<dbReference type="GO" id="GO:0004479">
    <property type="term" value="F:methionyl-tRNA formyltransferase activity"/>
    <property type="evidence" value="ECO:0007669"/>
    <property type="project" value="UniProtKB-EC"/>
</dbReference>
<evidence type="ECO:0000259" key="6">
    <source>
        <dbReference type="Pfam" id="PF02911"/>
    </source>
</evidence>
<dbReference type="EMBL" id="FPHG01000025">
    <property type="protein sequence ID" value="SFV54643.1"/>
    <property type="molecule type" value="Genomic_DNA"/>
</dbReference>
<dbReference type="InterPro" id="IPR041711">
    <property type="entry name" value="Met-tRNA-FMT_N"/>
</dbReference>
<evidence type="ECO:0000256" key="3">
    <source>
        <dbReference type="ARBA" id="ARBA00022679"/>
    </source>
</evidence>
<dbReference type="EC" id="2.1.2.9" evidence="2"/>
<dbReference type="InterPro" id="IPR002376">
    <property type="entry name" value="Formyl_transf_N"/>
</dbReference>
<dbReference type="InterPro" id="IPR005794">
    <property type="entry name" value="Fmt"/>
</dbReference>
<feature type="domain" description="Formyl transferase N-terminal" evidence="5">
    <location>
        <begin position="6"/>
        <end position="172"/>
    </location>
</feature>
<dbReference type="InterPro" id="IPR044135">
    <property type="entry name" value="Met-tRNA-FMT_C"/>
</dbReference>
<protein>
    <recommendedName>
        <fullName evidence="2">methionyl-tRNA formyltransferase</fullName>
        <ecNumber evidence="2">2.1.2.9</ecNumber>
    </recommendedName>
</protein>
<evidence type="ECO:0000256" key="4">
    <source>
        <dbReference type="ARBA" id="ARBA00022917"/>
    </source>
</evidence>
<accession>A0A1W1BMB3</accession>
<dbReference type="InterPro" id="IPR036477">
    <property type="entry name" value="Formyl_transf_N_sf"/>
</dbReference>
<comment type="similarity">
    <text evidence="1">Belongs to the Fmt family.</text>
</comment>
<dbReference type="AlphaFoldDB" id="A0A1W1BMB3"/>
<feature type="domain" description="Formyl transferase C-terminal" evidence="6">
    <location>
        <begin position="205"/>
        <end position="298"/>
    </location>
</feature>
<name>A0A1W1BMB3_9ZZZZ</name>
<dbReference type="Gene3D" id="3.40.50.12230">
    <property type="match status" value="1"/>
</dbReference>
<sequence length="307" mass="34385">MINRVKKIVYMGTPNYAEMILQKLIDSDDIDVSLVLTQPDRAVGRKKILTPPSVKVLALENNIKVLQPEKLKDDGIYESILNEKPDFIIVAAFGQILPQSILDIAPCINLHASILPKYRGASPVQQSLLNGDKYSGVTAMLMELGLDSGDILGYKYFEIPKDMKVQGLMHQLSLDACDLTIDVIRNFDNIEPIPQIKAISTHCKKITKSDGEILFDDAYILYNKYRAFEGWPTIYTSNGLKIIDMNLLDKNGEYKNGEILEIDKKTIVIGCEKGKVEIRTLQPKSKKPMDAKAYLLGKELKVGDLLV</sequence>
<keyword evidence="3 7" id="KW-0808">Transferase</keyword>